<sequence length="240" mass="26550">METPGISIEEEEGDYNLVRFDFERPNTPSTPISSSSSSSSRTHDVNPPISMAATKPNCRFLCFLLQTLVMAFVTSLFFLFVGIAALVLLHICIAGRALRRRRRRHLHSPRDPDSPSGLSPKDLQRLPCFDYCDGAASDCAVCLEGHRPGERCRVLPRCKHVFHAACVDRWLVKVPACPKETAGLIEFSLKKNHGAWSGAFSLCVASLSEFMLDRSSCANQEMEETTAYISKPNTTAVNSL</sequence>
<comment type="caution">
    <text evidence="1">The sequence shown here is derived from an EMBL/GenBank/DDBJ whole genome shotgun (WGS) entry which is preliminary data.</text>
</comment>
<dbReference type="Proteomes" id="UP001234297">
    <property type="component" value="Chromosome 3"/>
</dbReference>
<organism evidence="1 2">
    <name type="scientific">Persea americana</name>
    <name type="common">Avocado</name>
    <dbReference type="NCBI Taxonomy" id="3435"/>
    <lineage>
        <taxon>Eukaryota</taxon>
        <taxon>Viridiplantae</taxon>
        <taxon>Streptophyta</taxon>
        <taxon>Embryophyta</taxon>
        <taxon>Tracheophyta</taxon>
        <taxon>Spermatophyta</taxon>
        <taxon>Magnoliopsida</taxon>
        <taxon>Magnoliidae</taxon>
        <taxon>Laurales</taxon>
        <taxon>Lauraceae</taxon>
        <taxon>Persea</taxon>
    </lineage>
</organism>
<reference evidence="1 2" key="1">
    <citation type="journal article" date="2022" name="Hortic Res">
        <title>A haplotype resolved chromosomal level avocado genome allows analysis of novel avocado genes.</title>
        <authorList>
            <person name="Nath O."/>
            <person name="Fletcher S.J."/>
            <person name="Hayward A."/>
            <person name="Shaw L.M."/>
            <person name="Masouleh A.K."/>
            <person name="Furtado A."/>
            <person name="Henry R.J."/>
            <person name="Mitter N."/>
        </authorList>
    </citation>
    <scope>NUCLEOTIDE SEQUENCE [LARGE SCALE GENOMIC DNA]</scope>
    <source>
        <strain evidence="2">cv. Hass</strain>
    </source>
</reference>
<keyword evidence="2" id="KW-1185">Reference proteome</keyword>
<gene>
    <name evidence="1" type="ORF">MRB53_008960</name>
</gene>
<evidence type="ECO:0000313" key="2">
    <source>
        <dbReference type="Proteomes" id="UP001234297"/>
    </source>
</evidence>
<accession>A0ACC2LNG2</accession>
<evidence type="ECO:0000313" key="1">
    <source>
        <dbReference type="EMBL" id="KAJ8634693.1"/>
    </source>
</evidence>
<name>A0ACC2LNG2_PERAE</name>
<dbReference type="EMBL" id="CM056811">
    <property type="protein sequence ID" value="KAJ8634693.1"/>
    <property type="molecule type" value="Genomic_DNA"/>
</dbReference>
<proteinExistence type="predicted"/>
<protein>
    <submittedName>
        <fullName evidence="1">Uncharacterized protein</fullName>
    </submittedName>
</protein>